<feature type="compositionally biased region" description="Basic and acidic residues" evidence="1">
    <location>
        <begin position="325"/>
        <end position="341"/>
    </location>
</feature>
<comment type="caution">
    <text evidence="2">The sequence shown here is derived from an EMBL/GenBank/DDBJ whole genome shotgun (WGS) entry which is preliminary data.</text>
</comment>
<keyword evidence="3" id="KW-1185">Reference proteome</keyword>
<sequence>MVGDPVLLVVVGADLLRAPAAATLGPLGAGGLRRLLGPAQRQQSAAQHHHGPLTVLGLALLVLHGDHQPGGLVGDPHRRLGLVHVLASRAGRPVGVHPKLGRIEVHLDGVGLHQRRHHRRGGVHPALRLGHRHALHPMGPGLKLEAAPCVRTADAHHRTGQSAHVGRVCAEHLEPPPVTPRPGAIHVQQFPRKQVGLLATLGAPHFEQHRTAGIRVLGHQLRPQMLLGGGHRRGGLARQLCQLGVGTVLGDQLARRVQLALGSSPGFDRRHDRLQLGVAPGHGHLTLPVFIDRRVRQAQPNVGELPLHGLETFGVELRHPRRLPARCERPPRGGQADDTRRSAGQRRHPLRPDQHIGAGQRQHQPGIRVDGLGQLERSRHQVGVHTGRADHHEGRTLLIGARRCGRGHAAQPVTQPQARLRVQRRCTNQPWPSDQFGPQPPLPCQAGHGMGAIVRSAGKPHQIGGSLQRLATRQVRLGHSGQFLIETTDADVQVGPSIHHGDASHLQPGHLAQNRAGLAGELQPGVGQQFHQVGRLVPRRRHHRGWRHSVDLDHLGTVDQPHPNVGNEQSADACQVAAHHPMIVRRQTEDRVVGVLCGAGRQGGVVGRIGVIPFGLSRTADREARIEHQVEPGQAGPAMIARCCFLGRPHECRAKAASGRPTDKDGHVGARRPRGAIDQWALSIDVGLAEAQGSLADGAQLCDAQPAVVTHLLPHTDAHRRRVLLLRVVGGSRIAAALATAVPALEALDAPGGVNDLHLTGEEGVRIRRDLHLGQRILVAIGEGHRLGGGDGGLGQPLLAGGVVVKDDLAVLGVNVWAHNEVLLMWGTVPTGNVFWECRALR</sequence>
<dbReference type="Proteomes" id="UP000018291">
    <property type="component" value="Unassembled WGS sequence"/>
</dbReference>
<organism evidence="2 3">
    <name type="scientific">Candidatus Neomicrothrix parvicella RN1</name>
    <dbReference type="NCBI Taxonomy" id="1229780"/>
    <lineage>
        <taxon>Bacteria</taxon>
        <taxon>Bacillati</taxon>
        <taxon>Actinomycetota</taxon>
        <taxon>Acidimicrobiia</taxon>
        <taxon>Acidimicrobiales</taxon>
        <taxon>Microthrixaceae</taxon>
        <taxon>Candidatus Neomicrothrix</taxon>
    </lineage>
</organism>
<accession>R4YY25</accession>
<gene>
    <name evidence="2" type="ORF">BN381_10017</name>
</gene>
<dbReference type="EMBL" id="CANL01000001">
    <property type="protein sequence ID" value="CCM61786.1"/>
    <property type="molecule type" value="Genomic_DNA"/>
</dbReference>
<evidence type="ECO:0000313" key="2">
    <source>
        <dbReference type="EMBL" id="CCM61786.1"/>
    </source>
</evidence>
<dbReference type="eggNOG" id="ENOG502ZR73">
    <property type="taxonomic scope" value="Bacteria"/>
</dbReference>
<protein>
    <submittedName>
        <fullName evidence="2">Uncharacterized protein</fullName>
    </submittedName>
</protein>
<proteinExistence type="predicted"/>
<evidence type="ECO:0000313" key="3">
    <source>
        <dbReference type="Proteomes" id="UP000018291"/>
    </source>
</evidence>
<reference evidence="2 3" key="1">
    <citation type="journal article" date="2013" name="ISME J.">
        <title>Metabolic model for the filamentous 'Candidatus Microthrix parvicella' based on genomic and metagenomic analyses.</title>
        <authorList>
            <person name="Jon McIlroy S."/>
            <person name="Kristiansen R."/>
            <person name="Albertsen M."/>
            <person name="Michael Karst S."/>
            <person name="Rossetti S."/>
            <person name="Lund Nielsen J."/>
            <person name="Tandoi V."/>
            <person name="James Seviour R."/>
            <person name="Nielsen P.H."/>
        </authorList>
    </citation>
    <scope>NUCLEOTIDE SEQUENCE [LARGE SCALE GENOMIC DNA]</scope>
    <source>
        <strain evidence="2 3">RN1</strain>
    </source>
</reference>
<evidence type="ECO:0000256" key="1">
    <source>
        <dbReference type="SAM" id="MobiDB-lite"/>
    </source>
</evidence>
<dbReference type="HOGENOM" id="CLU_337926_0_0_11"/>
<name>R4YY25_9ACTN</name>
<feature type="region of interest" description="Disordered" evidence="1">
    <location>
        <begin position="321"/>
        <end position="367"/>
    </location>
</feature>
<dbReference type="AlphaFoldDB" id="R4YY25"/>